<evidence type="ECO:0000256" key="2">
    <source>
        <dbReference type="SAM" id="Phobius"/>
    </source>
</evidence>
<accession>A0A8J3W518</accession>
<evidence type="ECO:0000256" key="1">
    <source>
        <dbReference type="SAM" id="MobiDB-lite"/>
    </source>
</evidence>
<evidence type="ECO:0000313" key="3">
    <source>
        <dbReference type="EMBL" id="GIH76008.1"/>
    </source>
</evidence>
<dbReference type="EMBL" id="BOOH01000019">
    <property type="protein sequence ID" value="GIH76008.1"/>
    <property type="molecule type" value="Genomic_DNA"/>
</dbReference>
<feature type="transmembrane region" description="Helical" evidence="2">
    <location>
        <begin position="103"/>
        <end position="125"/>
    </location>
</feature>
<comment type="caution">
    <text evidence="3">The sequence shown here is derived from an EMBL/GenBank/DDBJ whole genome shotgun (WGS) entry which is preliminary data.</text>
</comment>
<keyword evidence="2" id="KW-0472">Membrane</keyword>
<organism evidence="3 4">
    <name type="scientific">Planobispora longispora</name>
    <dbReference type="NCBI Taxonomy" id="28887"/>
    <lineage>
        <taxon>Bacteria</taxon>
        <taxon>Bacillati</taxon>
        <taxon>Actinomycetota</taxon>
        <taxon>Actinomycetes</taxon>
        <taxon>Streptosporangiales</taxon>
        <taxon>Streptosporangiaceae</taxon>
        <taxon>Planobispora</taxon>
    </lineage>
</organism>
<keyword evidence="2" id="KW-0812">Transmembrane</keyword>
<sequence length="168" mass="17234">MTFAYGLPSGSRPYPARHGCAARRSRPKNILGLASLATGGVAVLAGILPLDPLASAALTLASVALGFAALGRAHRAGAHRAGPRRPGTRHTGTPRAKTGWPGLVLELTVGALVLWASIVLLTALAQAGDPRERAGDREPRELRGAAVQCLRDGAGQLTCEAGALQVLQ</sequence>
<dbReference type="Proteomes" id="UP000616724">
    <property type="component" value="Unassembled WGS sequence"/>
</dbReference>
<keyword evidence="2" id="KW-1133">Transmembrane helix</keyword>
<reference evidence="3 4" key="1">
    <citation type="submission" date="2021-01" db="EMBL/GenBank/DDBJ databases">
        <title>Whole genome shotgun sequence of Planobispora longispora NBRC 13918.</title>
        <authorList>
            <person name="Komaki H."/>
            <person name="Tamura T."/>
        </authorList>
    </citation>
    <scope>NUCLEOTIDE SEQUENCE [LARGE SCALE GENOMIC DNA]</scope>
    <source>
        <strain evidence="3 4">NBRC 13918</strain>
    </source>
</reference>
<feature type="transmembrane region" description="Helical" evidence="2">
    <location>
        <begin position="53"/>
        <end position="70"/>
    </location>
</feature>
<name>A0A8J3W518_9ACTN</name>
<dbReference type="RefSeq" id="WP_203890638.1">
    <property type="nucleotide sequence ID" value="NZ_BOOH01000019.1"/>
</dbReference>
<keyword evidence="4" id="KW-1185">Reference proteome</keyword>
<feature type="transmembrane region" description="Helical" evidence="2">
    <location>
        <begin position="30"/>
        <end position="47"/>
    </location>
</feature>
<gene>
    <name evidence="3" type="ORF">Plo01_24370</name>
</gene>
<evidence type="ECO:0000313" key="4">
    <source>
        <dbReference type="Proteomes" id="UP000616724"/>
    </source>
</evidence>
<protein>
    <submittedName>
        <fullName evidence="3">Uncharacterized protein</fullName>
    </submittedName>
</protein>
<feature type="compositionally biased region" description="Basic residues" evidence="1">
    <location>
        <begin position="76"/>
        <end position="88"/>
    </location>
</feature>
<feature type="region of interest" description="Disordered" evidence="1">
    <location>
        <begin position="76"/>
        <end position="97"/>
    </location>
</feature>
<dbReference type="AlphaFoldDB" id="A0A8J3W518"/>
<proteinExistence type="predicted"/>